<evidence type="ECO:0000313" key="2">
    <source>
        <dbReference type="EMBL" id="KWK83876.1"/>
    </source>
</evidence>
<reference evidence="2 3" key="1">
    <citation type="submission" date="2015-11" db="EMBL/GenBank/DDBJ databases">
        <title>Expanding the genomic diversity of Burkholderia species for the development of highly accurate diagnostics.</title>
        <authorList>
            <person name="Sahl J."/>
            <person name="Keim P."/>
            <person name="Wagner D."/>
        </authorList>
    </citation>
    <scope>NUCLEOTIDE SEQUENCE [LARGE SCALE GENOMIC DNA]</scope>
    <source>
        <strain evidence="2 3">MSMB782WGS</strain>
    </source>
</reference>
<sequence>MKKSLIFLALAAFCGLARAEEGPVLGVWEQVVVAKPHAANGRVRRNFIFTSERLAQPTVFSGLADGGNDNRVLCCLKVEKISPITFDGLMQGYAWENEDADHLRHITGWKFIYEAELVPASSQNANMRELVKNLTMPGSESPYSAAVISASFPGAESVGRQFSAGGKKIAFSTRGVPSENLVKYEFSVDGKRTRFSEVAYPD</sequence>
<evidence type="ECO:0000313" key="3">
    <source>
        <dbReference type="Proteomes" id="UP000065504"/>
    </source>
</evidence>
<dbReference type="AlphaFoldDB" id="A0A119UZP1"/>
<dbReference type="Proteomes" id="UP000065504">
    <property type="component" value="Unassembled WGS sequence"/>
</dbReference>
<comment type="caution">
    <text evidence="2">The sequence shown here is derived from an EMBL/GenBank/DDBJ whole genome shotgun (WGS) entry which is preliminary data.</text>
</comment>
<dbReference type="EMBL" id="LPLU01000018">
    <property type="protein sequence ID" value="KWK83876.1"/>
    <property type="molecule type" value="Genomic_DNA"/>
</dbReference>
<keyword evidence="1" id="KW-0732">Signal</keyword>
<proteinExistence type="predicted"/>
<feature type="chain" id="PRO_5007163133" evidence="1">
    <location>
        <begin position="20"/>
        <end position="202"/>
    </location>
</feature>
<feature type="signal peptide" evidence="1">
    <location>
        <begin position="1"/>
        <end position="19"/>
    </location>
</feature>
<gene>
    <name evidence="2" type="ORF">WM16_31620</name>
</gene>
<organism evidence="2 3">
    <name type="scientific">Burkholderia ubonensis</name>
    <dbReference type="NCBI Taxonomy" id="101571"/>
    <lineage>
        <taxon>Bacteria</taxon>
        <taxon>Pseudomonadati</taxon>
        <taxon>Pseudomonadota</taxon>
        <taxon>Betaproteobacteria</taxon>
        <taxon>Burkholderiales</taxon>
        <taxon>Burkholderiaceae</taxon>
        <taxon>Burkholderia</taxon>
        <taxon>Burkholderia cepacia complex</taxon>
    </lineage>
</organism>
<accession>A0A119UZP1</accession>
<dbReference type="RefSeq" id="WP_060232678.1">
    <property type="nucleotide sequence ID" value="NZ_LPLU01000018.1"/>
</dbReference>
<name>A0A119UZP1_9BURK</name>
<evidence type="ECO:0000256" key="1">
    <source>
        <dbReference type="SAM" id="SignalP"/>
    </source>
</evidence>
<protein>
    <submittedName>
        <fullName evidence="2">Uncharacterized protein</fullName>
    </submittedName>
</protein>